<dbReference type="AlphaFoldDB" id="A0A926ZFS8"/>
<keyword evidence="3" id="KW-1185">Reference proteome</keyword>
<proteinExistence type="predicted"/>
<dbReference type="InterPro" id="IPR031975">
    <property type="entry name" value="Pilin_GH"/>
</dbReference>
<dbReference type="EMBL" id="JACJPW010000020">
    <property type="protein sequence ID" value="MBD2181448.1"/>
    <property type="molecule type" value="Genomic_DNA"/>
</dbReference>
<reference evidence="2" key="1">
    <citation type="journal article" date="2015" name="ISME J.">
        <title>Draft Genome Sequence of Streptomyces incarnatus NRRL8089, which Produces the Nucleoside Antibiotic Sinefungin.</title>
        <authorList>
            <person name="Oshima K."/>
            <person name="Hattori M."/>
            <person name="Shimizu H."/>
            <person name="Fukuda K."/>
            <person name="Nemoto M."/>
            <person name="Inagaki K."/>
            <person name="Tamura T."/>
        </authorList>
    </citation>
    <scope>NUCLEOTIDE SEQUENCE</scope>
    <source>
        <strain evidence="2">FACHB-1375</strain>
    </source>
</reference>
<reference evidence="2" key="2">
    <citation type="submission" date="2020-08" db="EMBL/GenBank/DDBJ databases">
        <authorList>
            <person name="Chen M."/>
            <person name="Teng W."/>
            <person name="Zhao L."/>
            <person name="Hu C."/>
            <person name="Zhou Y."/>
            <person name="Han B."/>
            <person name="Song L."/>
            <person name="Shu W."/>
        </authorList>
    </citation>
    <scope>NUCLEOTIDE SEQUENCE</scope>
    <source>
        <strain evidence="2">FACHB-1375</strain>
    </source>
</reference>
<accession>A0A926ZFS8</accession>
<comment type="caution">
    <text evidence="2">The sequence shown here is derived from an EMBL/GenBank/DDBJ whole genome shotgun (WGS) entry which is preliminary data.</text>
</comment>
<dbReference type="Pfam" id="PF16734">
    <property type="entry name" value="Pilin_GH"/>
    <property type="match status" value="4"/>
</dbReference>
<name>A0A926ZFS8_9CYAN</name>
<sequence>MSIELRVKYLQYLLNKNGDRGFTSLEVLIVIFLLLICAASALIILPSFLHTGNKAPQSEAKQYVHSMNKAQHAYYAENGKFVTKNDAAAWNSLGIGIKTQTTNYKYSIGGNDKAVFSYGVAREDASKPLRSYVGGVFLVPDGAIIDDRKTVAVICETKSPTTAQPAEPILQDDVITCGENTTPLNHQQDLVFASNYTQAMNQAQQNHYSKNGTFANSLKALGFKIKTETENYQYSVSTTAKGAFHHATSKQPDYYSYVGAIFVIPNAAKNLTKKTISIFCEANYPGNKKAANPIYQNGVLACGAGTKQINAYGYGVSEDINEYIKVINEAQQAYYSKQRIFADSIEKLGTGITETDFHKYSTNRSATAAFSYATPKGTDTGYVTGVFAVPNNVANPTKTVVILCQYYSGDTLQKPANPTYNNGVLRCGANTNQVYDYEENIKYVEAINEAQQDYYSQKRIFADSIQKLGTGVTQTNLHKYSVKRSSTAVFSYAIPIEPYGNTYVGGVFAVPGGTRTKAKTVAILCEKYLYERKIPANPTYKNGVLACAADTREVSRTAR</sequence>
<dbReference type="Proteomes" id="UP000641646">
    <property type="component" value="Unassembled WGS sequence"/>
</dbReference>
<evidence type="ECO:0000313" key="3">
    <source>
        <dbReference type="Proteomes" id="UP000641646"/>
    </source>
</evidence>
<dbReference type="InterPro" id="IPR045584">
    <property type="entry name" value="Pilin-like"/>
</dbReference>
<dbReference type="RefSeq" id="WP_190464234.1">
    <property type="nucleotide sequence ID" value="NZ_JACJPW010000020.1"/>
</dbReference>
<keyword evidence="1" id="KW-0472">Membrane</keyword>
<protein>
    <recommendedName>
        <fullName evidence="4">Prepilin-type N-terminal cleavage/methylation domain-containing protein</fullName>
    </recommendedName>
</protein>
<organism evidence="2 3">
    <name type="scientific">Aerosakkonema funiforme FACHB-1375</name>
    <dbReference type="NCBI Taxonomy" id="2949571"/>
    <lineage>
        <taxon>Bacteria</taxon>
        <taxon>Bacillati</taxon>
        <taxon>Cyanobacteriota</taxon>
        <taxon>Cyanophyceae</taxon>
        <taxon>Oscillatoriophycideae</taxon>
        <taxon>Aerosakkonematales</taxon>
        <taxon>Aerosakkonemataceae</taxon>
        <taxon>Aerosakkonema</taxon>
    </lineage>
</organism>
<evidence type="ECO:0000256" key="1">
    <source>
        <dbReference type="SAM" id="Phobius"/>
    </source>
</evidence>
<evidence type="ECO:0008006" key="4">
    <source>
        <dbReference type="Google" id="ProtNLM"/>
    </source>
</evidence>
<keyword evidence="1" id="KW-0812">Transmembrane</keyword>
<keyword evidence="1" id="KW-1133">Transmembrane helix</keyword>
<evidence type="ECO:0000313" key="2">
    <source>
        <dbReference type="EMBL" id="MBD2181448.1"/>
    </source>
</evidence>
<dbReference type="Gene3D" id="3.30.700.10">
    <property type="entry name" value="Glycoprotein, Type 4 Pilin"/>
    <property type="match status" value="1"/>
</dbReference>
<feature type="transmembrane region" description="Helical" evidence="1">
    <location>
        <begin position="21"/>
        <end position="49"/>
    </location>
</feature>
<gene>
    <name evidence="2" type="ORF">H6G03_10060</name>
</gene>
<dbReference type="SUPFAM" id="SSF54523">
    <property type="entry name" value="Pili subunits"/>
    <property type="match status" value="1"/>
</dbReference>